<reference evidence="4 5" key="1">
    <citation type="submission" date="2023-01" db="EMBL/GenBank/DDBJ databases">
        <title>Analysis of 21 Apiospora genomes using comparative genomics revels a genus with tremendous synthesis potential of carbohydrate active enzymes and secondary metabolites.</title>
        <authorList>
            <person name="Sorensen T."/>
        </authorList>
    </citation>
    <scope>NUCLEOTIDE SEQUENCE [LARGE SCALE GENOMIC DNA]</scope>
    <source>
        <strain evidence="4 5">CBS 135458</strain>
    </source>
</reference>
<comment type="caution">
    <text evidence="4">The sequence shown here is derived from an EMBL/GenBank/DDBJ whole genome shotgun (WGS) entry which is preliminary data.</text>
</comment>
<organism evidence="4 5">
    <name type="scientific">Apiospora phragmitis</name>
    <dbReference type="NCBI Taxonomy" id="2905665"/>
    <lineage>
        <taxon>Eukaryota</taxon>
        <taxon>Fungi</taxon>
        <taxon>Dikarya</taxon>
        <taxon>Ascomycota</taxon>
        <taxon>Pezizomycotina</taxon>
        <taxon>Sordariomycetes</taxon>
        <taxon>Xylariomycetidae</taxon>
        <taxon>Amphisphaeriales</taxon>
        <taxon>Apiosporaceae</taxon>
        <taxon>Apiospora</taxon>
    </lineage>
</organism>
<evidence type="ECO:0000256" key="1">
    <source>
        <dbReference type="SAM" id="Coils"/>
    </source>
</evidence>
<evidence type="ECO:0000313" key="4">
    <source>
        <dbReference type="EMBL" id="KAK8076237.1"/>
    </source>
</evidence>
<keyword evidence="1" id="KW-0175">Coiled coil</keyword>
<dbReference type="Pfam" id="PF26082">
    <property type="entry name" value="zf-C2H2_AcuF"/>
    <property type="match status" value="1"/>
</dbReference>
<feature type="domain" description="C2H2-type" evidence="3">
    <location>
        <begin position="351"/>
        <end position="371"/>
    </location>
</feature>
<dbReference type="PANTHER" id="PTHR35391">
    <property type="entry name" value="C2H2-TYPE DOMAIN-CONTAINING PROTEIN-RELATED"/>
    <property type="match status" value="1"/>
</dbReference>
<dbReference type="Proteomes" id="UP001480595">
    <property type="component" value="Unassembled WGS sequence"/>
</dbReference>
<gene>
    <name evidence="4" type="ORF">PG994_003509</name>
</gene>
<name>A0ABR1VZL0_9PEZI</name>
<evidence type="ECO:0000259" key="3">
    <source>
        <dbReference type="PROSITE" id="PS00028"/>
    </source>
</evidence>
<proteinExistence type="predicted"/>
<keyword evidence="5" id="KW-1185">Reference proteome</keyword>
<dbReference type="EMBL" id="JAQQWL010000004">
    <property type="protein sequence ID" value="KAK8076237.1"/>
    <property type="molecule type" value="Genomic_DNA"/>
</dbReference>
<feature type="compositionally biased region" description="Acidic residues" evidence="2">
    <location>
        <begin position="386"/>
        <end position="399"/>
    </location>
</feature>
<dbReference type="PANTHER" id="PTHR35391:SF7">
    <property type="entry name" value="C2H2-TYPE DOMAIN-CONTAINING PROTEIN"/>
    <property type="match status" value="1"/>
</dbReference>
<sequence>MQTIGGLVRDCLKSFDSVLSNRVEYERKAGESLALSKINDEQGKFKVWSGNIGAHRKGTSSLDYRLRDASNLRKKVQALLEDLLEALADVADKIFSGEVQPWDEDEPDGFLPDNHGGLQHAEDDGFTFETELEQLMADIDETINYLYKVSAGLRSTPQHDRLMSSLSISTSHFEEYDIQHVRNKHPNIEDAIAQRLGRAITMRRHYFKYRESHRGKLGSGLEHGNRPADGISTIASSLPDALKGAEPVLDSLNVDNNSKSGFNQTSFATSVADPTELRAPPRPKEAATQEYFECPFCFMILSARTRRAWKKHVFADLRPYHGHPDVIGSDLIETFVTACERPCPDFAYQKCQFCSESISSRDQYRRHIGRHLEQLALFALPTDYDAEDVEEEEEEEGDESIIRADEESDSSDEINGIEQKQRELDLNTIEENDNMLESPPAPTVFDEGGSNKERPSMGVGYSNSLAQQALQLEEQSLSKNEHLDKGHEESLELDEQRTEVVYKELRKLQEIEYKYQLQMQEQVLRKKLEEQAVQELLLKSGLSEEEFNAKLREKRANGGEGKTE</sequence>
<evidence type="ECO:0000313" key="5">
    <source>
        <dbReference type="Proteomes" id="UP001480595"/>
    </source>
</evidence>
<dbReference type="RefSeq" id="XP_066719196.1">
    <property type="nucleotide sequence ID" value="XM_066854918.1"/>
</dbReference>
<accession>A0ABR1VZL0</accession>
<feature type="region of interest" description="Disordered" evidence="2">
    <location>
        <begin position="386"/>
        <end position="424"/>
    </location>
</feature>
<dbReference type="GeneID" id="92087981"/>
<dbReference type="PROSITE" id="PS00028">
    <property type="entry name" value="ZINC_FINGER_C2H2_1"/>
    <property type="match status" value="1"/>
</dbReference>
<dbReference type="InterPro" id="IPR013087">
    <property type="entry name" value="Znf_C2H2_type"/>
</dbReference>
<evidence type="ECO:0000256" key="2">
    <source>
        <dbReference type="SAM" id="MobiDB-lite"/>
    </source>
</evidence>
<feature type="coiled-coil region" evidence="1">
    <location>
        <begin position="66"/>
        <end position="93"/>
    </location>
</feature>
<protein>
    <recommendedName>
        <fullName evidence="3">C2H2-type domain-containing protein</fullName>
    </recommendedName>
</protein>
<dbReference type="InterPro" id="IPR058925">
    <property type="entry name" value="zf-C2H2_AcuF"/>
</dbReference>